<name>A0A1B1MRI8_9POXV</name>
<keyword evidence="4 12" id="KW-0347">Helicase</keyword>
<gene>
    <name evidence="12" type="ORF">PTPV-Aus-113</name>
</gene>
<comment type="subcellular location">
    <subcellularLocation>
        <location evidence="1">Virion</location>
    </subcellularLocation>
</comment>
<dbReference type="PANTHER" id="PTHR47396:SF1">
    <property type="entry name" value="ATP-DEPENDENT HELICASE IRC3-RELATED"/>
    <property type="match status" value="1"/>
</dbReference>
<dbReference type="InterPro" id="IPR001650">
    <property type="entry name" value="Helicase_C-like"/>
</dbReference>
<evidence type="ECO:0000256" key="6">
    <source>
        <dbReference type="ARBA" id="ARBA00022844"/>
    </source>
</evidence>
<evidence type="ECO:0000256" key="5">
    <source>
        <dbReference type="ARBA" id="ARBA00022840"/>
    </source>
</evidence>
<evidence type="ECO:0000256" key="4">
    <source>
        <dbReference type="ARBA" id="ARBA00022806"/>
    </source>
</evidence>
<dbReference type="GO" id="GO:0016787">
    <property type="term" value="F:hydrolase activity"/>
    <property type="evidence" value="ECO:0007669"/>
    <property type="project" value="UniProtKB-KW"/>
</dbReference>
<keyword evidence="3" id="KW-0378">Hydrolase</keyword>
<reference evidence="12 13" key="1">
    <citation type="journal article" date="2016" name="J. Gen. Virol.">
        <title>Genomic characterization of a novel poxvirus from a flying fox: evidence for a new genus?</title>
        <authorList>
            <person name="O'Dea M.A."/>
            <person name="Tu S.L."/>
            <person name="Pang S."/>
            <person name="De Ridder T."/>
            <person name="Jackson B."/>
            <person name="Upton C."/>
        </authorList>
    </citation>
    <scope>NUCLEOTIDE SEQUENCE [LARGE SCALE GENOMIC DNA]</scope>
    <source>
        <strain evidence="12 13">Australia</strain>
    </source>
</reference>
<comment type="similarity">
    <text evidence="10">Belongs to the helicase family. Poxviruses subfamily.</text>
</comment>
<evidence type="ECO:0000313" key="12">
    <source>
        <dbReference type="EMBL" id="ANS71197.1"/>
    </source>
</evidence>
<keyword evidence="6" id="KW-0946">Virion</keyword>
<evidence type="ECO:0000256" key="10">
    <source>
        <dbReference type="ARBA" id="ARBA00038498"/>
    </source>
</evidence>
<keyword evidence="7" id="KW-0426">Late protein</keyword>
<dbReference type="GeneID" id="28340440"/>
<evidence type="ECO:0000256" key="9">
    <source>
        <dbReference type="ARBA" id="ARBA00037581"/>
    </source>
</evidence>
<dbReference type="GO" id="GO:0005524">
    <property type="term" value="F:ATP binding"/>
    <property type="evidence" value="ECO:0007669"/>
    <property type="project" value="UniProtKB-KW"/>
</dbReference>
<dbReference type="RefSeq" id="YP_009268828.1">
    <property type="nucleotide sequence ID" value="NC_030656.1"/>
</dbReference>
<dbReference type="EMBL" id="KU980965">
    <property type="protein sequence ID" value="ANS71197.1"/>
    <property type="molecule type" value="Genomic_DNA"/>
</dbReference>
<evidence type="ECO:0000256" key="8">
    <source>
        <dbReference type="ARBA" id="ARBA00023163"/>
    </source>
</evidence>
<dbReference type="PANTHER" id="PTHR47396">
    <property type="entry name" value="TYPE I RESTRICTION ENZYME ECOKI R PROTEIN"/>
    <property type="match status" value="1"/>
</dbReference>
<dbReference type="OrthoDB" id="4131at10239"/>
<keyword evidence="8" id="KW-0804">Transcription</keyword>
<dbReference type="Pfam" id="PF00271">
    <property type="entry name" value="Helicase_C"/>
    <property type="match status" value="1"/>
</dbReference>
<evidence type="ECO:0000259" key="11">
    <source>
        <dbReference type="PROSITE" id="PS51192"/>
    </source>
</evidence>
<evidence type="ECO:0000313" key="13">
    <source>
        <dbReference type="Proteomes" id="UP000203626"/>
    </source>
</evidence>
<dbReference type="SMART" id="SM00487">
    <property type="entry name" value="DEXDc"/>
    <property type="match status" value="1"/>
</dbReference>
<feature type="domain" description="Helicase ATP-binding" evidence="11">
    <location>
        <begin position="100"/>
        <end position="254"/>
    </location>
</feature>
<keyword evidence="13" id="KW-1185">Reference proteome</keyword>
<keyword evidence="2" id="KW-0547">Nucleotide-binding</keyword>
<comment type="function">
    <text evidence="9">DNA helicase which seems to act as a postreplicative transcription termination factor. Involved in ATP-dependent release of nascent RNA. Forms a stable complex with single-stranded DNA, and to a lesser extent RNA.</text>
</comment>
<dbReference type="PROSITE" id="PS51192">
    <property type="entry name" value="HELICASE_ATP_BIND_1"/>
    <property type="match status" value="1"/>
</dbReference>
<accession>A0A1B1MRI8</accession>
<organism evidence="12 13">
    <name type="scientific">Pteropox virus</name>
    <dbReference type="NCBI Taxonomy" id="1873698"/>
    <lineage>
        <taxon>Viruses</taxon>
        <taxon>Varidnaviria</taxon>
        <taxon>Bamfordvirae</taxon>
        <taxon>Nucleocytoviricota</taxon>
        <taxon>Pokkesviricetes</taxon>
        <taxon>Chitovirales</taxon>
        <taxon>Poxviridae</taxon>
        <taxon>Chordopoxvirinae</taxon>
        <taxon>Pteropopoxvirus</taxon>
        <taxon>Pteropopoxvirus pteropox</taxon>
    </lineage>
</organism>
<dbReference type="Gene3D" id="3.40.50.300">
    <property type="entry name" value="P-loop containing nucleotide triphosphate hydrolases"/>
    <property type="match status" value="2"/>
</dbReference>
<dbReference type="KEGG" id="vg:28340440"/>
<dbReference type="GO" id="GO:0003677">
    <property type="term" value="F:DNA binding"/>
    <property type="evidence" value="ECO:0007669"/>
    <property type="project" value="InterPro"/>
</dbReference>
<dbReference type="GO" id="GO:0044423">
    <property type="term" value="C:virion component"/>
    <property type="evidence" value="ECO:0007669"/>
    <property type="project" value="UniProtKB-KW"/>
</dbReference>
<proteinExistence type="inferred from homology"/>
<evidence type="ECO:0000256" key="3">
    <source>
        <dbReference type="ARBA" id="ARBA00022801"/>
    </source>
</evidence>
<dbReference type="InterPro" id="IPR014001">
    <property type="entry name" value="Helicase_ATP-bd"/>
</dbReference>
<dbReference type="InterPro" id="IPR006935">
    <property type="entry name" value="Helicase/UvrB_N"/>
</dbReference>
<dbReference type="InterPro" id="IPR027417">
    <property type="entry name" value="P-loop_NTPase"/>
</dbReference>
<keyword evidence="5" id="KW-0067">ATP-binding</keyword>
<sequence length="473" mass="54730">MFGYINITNKLYTYIKKISGSQPLFLFNSDNNHVEVFPNSSFKFLVPAGLFSSYRVMLRDELKYPIANNPMTNEKDLSLPNLYPLQQLVVDKVVAAMKRKEEEHRPKYITLHLKCGFGKTVTACYLMAKERKRTVICVPNKMLIPQWKTAVELTKANYMISVHGVSKLLLEKSTPDVLIVVSRHFANEEFCNLVYSNYDVVIVDESHTYNLMNNSAMTRYLAFYPPPICYFLTATPRQSNRIYCNDIINVEKESSLNKTIKIIDCYFKPFSNEKIRNLSTKLNSTYNKYHVFTEKILTEDVHRNKLIIKTLVEEYTSRKINRIMIITKLRAHMLMFYNELVKKFRNDVVLGDAQNRKTPEIVNGLRSKDRFIFISTLYYAGTGLDLPSLDSLFVGVAVMNNMHMEQLLGRVCRETTLTDRTVYVFPTTSIREIKSVVDNYVQRLISLALDLGFVQLNTDKPCKEETALKLAFS</sequence>
<evidence type="ECO:0000256" key="2">
    <source>
        <dbReference type="ARBA" id="ARBA00022741"/>
    </source>
</evidence>
<evidence type="ECO:0000256" key="7">
    <source>
        <dbReference type="ARBA" id="ARBA00022921"/>
    </source>
</evidence>
<dbReference type="Proteomes" id="UP000203626">
    <property type="component" value="Segment"/>
</dbReference>
<protein>
    <submittedName>
        <fullName evidence="12">DNA helicase transcript release factor</fullName>
    </submittedName>
</protein>
<dbReference type="SUPFAM" id="SSF52540">
    <property type="entry name" value="P-loop containing nucleoside triphosphate hydrolases"/>
    <property type="match status" value="1"/>
</dbReference>
<dbReference type="InterPro" id="IPR050742">
    <property type="entry name" value="Helicase_Restrict-Modif_Enz"/>
</dbReference>
<evidence type="ECO:0000256" key="1">
    <source>
        <dbReference type="ARBA" id="ARBA00004328"/>
    </source>
</evidence>
<dbReference type="Pfam" id="PF04851">
    <property type="entry name" value="ResIII"/>
    <property type="match status" value="1"/>
</dbReference>
<dbReference type="GO" id="GO:0004386">
    <property type="term" value="F:helicase activity"/>
    <property type="evidence" value="ECO:0007669"/>
    <property type="project" value="UniProtKB-KW"/>
</dbReference>